<keyword evidence="4" id="KW-1185">Reference proteome</keyword>
<feature type="signal peptide" evidence="1">
    <location>
        <begin position="1"/>
        <end position="21"/>
    </location>
</feature>
<evidence type="ECO:0000313" key="4">
    <source>
        <dbReference type="Proteomes" id="UP001168528"/>
    </source>
</evidence>
<accession>A0ABT8RD67</accession>
<reference evidence="3" key="1">
    <citation type="submission" date="2023-07" db="EMBL/GenBank/DDBJ databases">
        <title>The genome sequence of Rhodocytophaga aerolata KACC 12507.</title>
        <authorList>
            <person name="Zhang X."/>
        </authorList>
    </citation>
    <scope>NUCLEOTIDE SEQUENCE</scope>
    <source>
        <strain evidence="3">KACC 12507</strain>
    </source>
</reference>
<feature type="domain" description="DUF4394" evidence="2">
    <location>
        <begin position="56"/>
        <end position="276"/>
    </location>
</feature>
<dbReference type="InterPro" id="IPR015943">
    <property type="entry name" value="WD40/YVTN_repeat-like_dom_sf"/>
</dbReference>
<dbReference type="RefSeq" id="WP_302040838.1">
    <property type="nucleotide sequence ID" value="NZ_JAUKPO010000024.1"/>
</dbReference>
<evidence type="ECO:0000259" key="2">
    <source>
        <dbReference type="Pfam" id="PF14339"/>
    </source>
</evidence>
<evidence type="ECO:0000256" key="1">
    <source>
        <dbReference type="SAM" id="SignalP"/>
    </source>
</evidence>
<dbReference type="InterPro" id="IPR025507">
    <property type="entry name" value="DUF4394"/>
</dbReference>
<gene>
    <name evidence="3" type="ORF">Q0590_27400</name>
</gene>
<evidence type="ECO:0000313" key="3">
    <source>
        <dbReference type="EMBL" id="MDO1450037.1"/>
    </source>
</evidence>
<feature type="chain" id="PRO_5047256962" evidence="1">
    <location>
        <begin position="22"/>
        <end position="510"/>
    </location>
</feature>
<organism evidence="3 4">
    <name type="scientific">Rhodocytophaga aerolata</name>
    <dbReference type="NCBI Taxonomy" id="455078"/>
    <lineage>
        <taxon>Bacteria</taxon>
        <taxon>Pseudomonadati</taxon>
        <taxon>Bacteroidota</taxon>
        <taxon>Cytophagia</taxon>
        <taxon>Cytophagales</taxon>
        <taxon>Rhodocytophagaceae</taxon>
        <taxon>Rhodocytophaga</taxon>
    </lineage>
</organism>
<protein>
    <submittedName>
        <fullName evidence="3">DUF4394 domain-containing protein</fullName>
    </submittedName>
</protein>
<dbReference type="InterPro" id="IPR011047">
    <property type="entry name" value="Quinoprotein_ADH-like_sf"/>
</dbReference>
<dbReference type="EMBL" id="JAUKPO010000024">
    <property type="protein sequence ID" value="MDO1450037.1"/>
    <property type="molecule type" value="Genomic_DNA"/>
</dbReference>
<dbReference type="Proteomes" id="UP001168528">
    <property type="component" value="Unassembled WGS sequence"/>
</dbReference>
<dbReference type="Pfam" id="PF14339">
    <property type="entry name" value="DUF4394"/>
    <property type="match status" value="2"/>
</dbReference>
<dbReference type="Gene3D" id="2.130.10.10">
    <property type="entry name" value="YVTN repeat-like/Quinoprotein amine dehydrogenase"/>
    <property type="match status" value="1"/>
</dbReference>
<dbReference type="PROSITE" id="PS51257">
    <property type="entry name" value="PROKAR_LIPOPROTEIN"/>
    <property type="match status" value="1"/>
</dbReference>
<proteinExistence type="predicted"/>
<name>A0ABT8RD67_9BACT</name>
<comment type="caution">
    <text evidence="3">The sequence shown here is derived from an EMBL/GenBank/DDBJ whole genome shotgun (WGS) entry which is preliminary data.</text>
</comment>
<keyword evidence="1" id="KW-0732">Signal</keyword>
<sequence length="510" mass="53218">MKKLFKLHKGLAVTMLMLALAACQKDDLLNFPFPGTGNNPDKLSITFYALASGVSLDKISTDNPEKVLNSATITGLQAGEKILAIDFRPATGQLYGLSSTSRLYVINPETGSARMIGSDPFSPMLEGNIAGFDFNPTVDRIRVVTSSGQNLRLNPETGAVAAVDGPINGQAGAQLAASAYDNTIAGATSTTLYNLDLSTQKLFKQIPPNDGTLVEVGSLGLKIEGEGGFDIAAKDGTALGLFEVNKKAILFTVDLTNGKAKKITSFTKDDMYTGIAIPTEPVAYAVDATNHLLVFNPNNTAATVSKPISGMTPGDKIAGIDFRPLNGQLFALGTSGTIYTLNTSSGAAAINGTLSVPLQGTHFGFDFNPTVDRIRIISNTGQNLRYNPNDGSVLVDGMLNPGTPAVTASAYTNNFAGATATMLFNIDTNTDKLYLQNPPNNGTLVEVGALGVNVEAANGFDISGTKGIGYALLSSGSNTKLYTIDTATGSAKEVGNFSYSVQGFAIGLGF</sequence>
<feature type="domain" description="DUF4394" evidence="2">
    <location>
        <begin position="292"/>
        <end position="505"/>
    </location>
</feature>
<dbReference type="SUPFAM" id="SSF50998">
    <property type="entry name" value="Quinoprotein alcohol dehydrogenase-like"/>
    <property type="match status" value="1"/>
</dbReference>